<dbReference type="InterPro" id="IPR002818">
    <property type="entry name" value="DJ-1/PfpI"/>
</dbReference>
<dbReference type="InterPro" id="IPR052158">
    <property type="entry name" value="INH-QAR"/>
</dbReference>
<feature type="domain" description="DJ-1/PfpI" evidence="2">
    <location>
        <begin position="47"/>
        <end position="206"/>
    </location>
</feature>
<dbReference type="Proteomes" id="UP000035955">
    <property type="component" value="Unassembled WGS sequence"/>
</dbReference>
<organism evidence="3 4">
    <name type="scientific">Methylobacterium variabile</name>
    <dbReference type="NCBI Taxonomy" id="298794"/>
    <lineage>
        <taxon>Bacteria</taxon>
        <taxon>Pseudomonadati</taxon>
        <taxon>Pseudomonadota</taxon>
        <taxon>Alphaproteobacteria</taxon>
        <taxon>Hyphomicrobiales</taxon>
        <taxon>Methylobacteriaceae</taxon>
        <taxon>Methylobacterium</taxon>
    </lineage>
</organism>
<dbReference type="EMBL" id="LABY01000401">
    <property type="protein sequence ID" value="KMO27244.1"/>
    <property type="molecule type" value="Genomic_DNA"/>
</dbReference>
<dbReference type="Gene3D" id="3.40.50.880">
    <property type="match status" value="1"/>
</dbReference>
<protein>
    <recommendedName>
        <fullName evidence="2">DJ-1/PfpI domain-containing protein</fullName>
    </recommendedName>
</protein>
<dbReference type="CDD" id="cd03139">
    <property type="entry name" value="GATase1_PfpI_2"/>
    <property type="match status" value="1"/>
</dbReference>
<feature type="chain" id="PRO_5005281121" description="DJ-1/PfpI domain-containing protein" evidence="1">
    <location>
        <begin position="26"/>
        <end position="271"/>
    </location>
</feature>
<reference evidence="3 4" key="1">
    <citation type="submission" date="2015-03" db="EMBL/GenBank/DDBJ databases">
        <title>Genome sequencing of Methylobacterium variabile DSM 16961.</title>
        <authorList>
            <person name="Chaudhry V."/>
            <person name="Patil P.B."/>
        </authorList>
    </citation>
    <scope>NUCLEOTIDE SEQUENCE [LARGE SCALE GENOMIC DNA]</scope>
    <source>
        <strain evidence="3 4">DSM 16961</strain>
    </source>
</reference>
<evidence type="ECO:0000259" key="2">
    <source>
        <dbReference type="Pfam" id="PF01965"/>
    </source>
</evidence>
<dbReference type="PANTHER" id="PTHR43130">
    <property type="entry name" value="ARAC-FAMILY TRANSCRIPTIONAL REGULATOR"/>
    <property type="match status" value="1"/>
</dbReference>
<dbReference type="InterPro" id="IPR029062">
    <property type="entry name" value="Class_I_gatase-like"/>
</dbReference>
<proteinExistence type="predicted"/>
<evidence type="ECO:0000313" key="4">
    <source>
        <dbReference type="Proteomes" id="UP000035955"/>
    </source>
</evidence>
<dbReference type="SUPFAM" id="SSF52317">
    <property type="entry name" value="Class I glutamine amidotransferase-like"/>
    <property type="match status" value="1"/>
</dbReference>
<dbReference type="AlphaFoldDB" id="A0A0J6S0U6"/>
<dbReference type="PANTHER" id="PTHR43130:SF2">
    <property type="entry name" value="DJ-1_PFPI DOMAIN-CONTAINING PROTEIN"/>
    <property type="match status" value="1"/>
</dbReference>
<keyword evidence="4" id="KW-1185">Reference proteome</keyword>
<accession>A0A0J6S0U6</accession>
<name>A0A0J6S0U6_9HYPH</name>
<dbReference type="Pfam" id="PF01965">
    <property type="entry name" value="DJ-1_PfpI"/>
    <property type="match status" value="1"/>
</dbReference>
<evidence type="ECO:0000313" key="3">
    <source>
        <dbReference type="EMBL" id="KMO27244.1"/>
    </source>
</evidence>
<dbReference type="PATRIC" id="fig|298794.3.peg.5596"/>
<gene>
    <name evidence="3" type="ORF">VQ02_33550</name>
</gene>
<dbReference type="PROSITE" id="PS51257">
    <property type="entry name" value="PROKAR_LIPOPROTEIN"/>
    <property type="match status" value="1"/>
</dbReference>
<dbReference type="GO" id="GO:0006355">
    <property type="term" value="P:regulation of DNA-templated transcription"/>
    <property type="evidence" value="ECO:0007669"/>
    <property type="project" value="TreeGrafter"/>
</dbReference>
<evidence type="ECO:0000256" key="1">
    <source>
        <dbReference type="SAM" id="SignalP"/>
    </source>
</evidence>
<comment type="caution">
    <text evidence="3">The sequence shown here is derived from an EMBL/GenBank/DDBJ whole genome shotgun (WGS) entry which is preliminary data.</text>
</comment>
<sequence length="271" mass="28711">MNRRSFAANALGGALLVAATAGACAQSSPQPLPRPRMMQQSDVAPLKVAMLVYSRMVTLDLVAPQSVLQMLNSEIHLVGETREPVATDLGLPVTPTCTINECPRDLDVLFVPGGLMGSVACMKNPAILDFLADRGAHARYVTSVCTGGLVLGAAGLLRGYEATAHWAVTHLLPLMGATKVDARVVHDRNRLTGAGVTAGLDFGLTLAVLLRGQEAAERTQLILEYEPAPPFRKGTPVLAGPERVAEMRTGRVWMEGQAWDASLAAAKRLGL</sequence>
<feature type="signal peptide" evidence="1">
    <location>
        <begin position="1"/>
        <end position="25"/>
    </location>
</feature>
<keyword evidence="1" id="KW-0732">Signal</keyword>